<proteinExistence type="predicted"/>
<accession>A0A0A8Z2I4</accession>
<name>A0A0A8Z2I4_ARUDO</name>
<dbReference type="EMBL" id="GBRH01265987">
    <property type="protein sequence ID" value="JAD31908.1"/>
    <property type="molecule type" value="Transcribed_RNA"/>
</dbReference>
<organism evidence="1">
    <name type="scientific">Arundo donax</name>
    <name type="common">Giant reed</name>
    <name type="synonym">Donax arundinaceus</name>
    <dbReference type="NCBI Taxonomy" id="35708"/>
    <lineage>
        <taxon>Eukaryota</taxon>
        <taxon>Viridiplantae</taxon>
        <taxon>Streptophyta</taxon>
        <taxon>Embryophyta</taxon>
        <taxon>Tracheophyta</taxon>
        <taxon>Spermatophyta</taxon>
        <taxon>Magnoliopsida</taxon>
        <taxon>Liliopsida</taxon>
        <taxon>Poales</taxon>
        <taxon>Poaceae</taxon>
        <taxon>PACMAD clade</taxon>
        <taxon>Arundinoideae</taxon>
        <taxon>Arundineae</taxon>
        <taxon>Arundo</taxon>
    </lineage>
</organism>
<reference evidence="1" key="1">
    <citation type="submission" date="2014-09" db="EMBL/GenBank/DDBJ databases">
        <authorList>
            <person name="Magalhaes I.L.F."/>
            <person name="Oliveira U."/>
            <person name="Santos F.R."/>
            <person name="Vidigal T.H.D.A."/>
            <person name="Brescovit A.D."/>
            <person name="Santos A.J."/>
        </authorList>
    </citation>
    <scope>NUCLEOTIDE SEQUENCE</scope>
    <source>
        <tissue evidence="1">Shoot tissue taken approximately 20 cm above the soil surface</tissue>
    </source>
</reference>
<sequence length="34" mass="3723">MLNIIAVVIIGLSEPHSLAFILNAQENSDMHANF</sequence>
<reference evidence="1" key="2">
    <citation type="journal article" date="2015" name="Data Brief">
        <title>Shoot transcriptome of the giant reed, Arundo donax.</title>
        <authorList>
            <person name="Barrero R.A."/>
            <person name="Guerrero F.D."/>
            <person name="Moolhuijzen P."/>
            <person name="Goolsby J.A."/>
            <person name="Tidwell J."/>
            <person name="Bellgard S.E."/>
            <person name="Bellgard M.I."/>
        </authorList>
    </citation>
    <scope>NUCLEOTIDE SEQUENCE</scope>
    <source>
        <tissue evidence="1">Shoot tissue taken approximately 20 cm above the soil surface</tissue>
    </source>
</reference>
<protein>
    <submittedName>
        <fullName evidence="1">Uncharacterized protein</fullName>
    </submittedName>
</protein>
<evidence type="ECO:0000313" key="1">
    <source>
        <dbReference type="EMBL" id="JAD31908.1"/>
    </source>
</evidence>
<dbReference type="AlphaFoldDB" id="A0A0A8Z2I4"/>